<dbReference type="InterPro" id="IPR000719">
    <property type="entry name" value="Prot_kinase_dom"/>
</dbReference>
<dbReference type="GeneID" id="140021779"/>
<dbReference type="SUPFAM" id="SSF56112">
    <property type="entry name" value="Protein kinase-like (PK-like)"/>
    <property type="match status" value="1"/>
</dbReference>
<keyword evidence="2" id="KW-0067">ATP-binding</keyword>
<accession>A0ABM4WBJ3</accession>
<dbReference type="Pfam" id="PF00069">
    <property type="entry name" value="Pkinase"/>
    <property type="match status" value="1"/>
</dbReference>
<dbReference type="Proteomes" id="UP001652660">
    <property type="component" value="Chromosome 11e"/>
</dbReference>
<evidence type="ECO:0000313" key="4">
    <source>
        <dbReference type="Proteomes" id="UP001652660"/>
    </source>
</evidence>
<evidence type="ECO:0000256" key="2">
    <source>
        <dbReference type="ARBA" id="ARBA00022840"/>
    </source>
</evidence>
<evidence type="ECO:0000256" key="1">
    <source>
        <dbReference type="ARBA" id="ARBA00022741"/>
    </source>
</evidence>
<dbReference type="InterPro" id="IPR008271">
    <property type="entry name" value="Ser/Thr_kinase_AS"/>
</dbReference>
<dbReference type="SMART" id="SM00220">
    <property type="entry name" value="S_TKc"/>
    <property type="match status" value="1"/>
</dbReference>
<dbReference type="PANTHER" id="PTHR27001">
    <property type="entry name" value="OS01G0253100 PROTEIN"/>
    <property type="match status" value="1"/>
</dbReference>
<organism evidence="4 5">
    <name type="scientific">Coffea arabica</name>
    <name type="common">Arabian coffee</name>
    <dbReference type="NCBI Taxonomy" id="13443"/>
    <lineage>
        <taxon>Eukaryota</taxon>
        <taxon>Viridiplantae</taxon>
        <taxon>Streptophyta</taxon>
        <taxon>Embryophyta</taxon>
        <taxon>Tracheophyta</taxon>
        <taxon>Spermatophyta</taxon>
        <taxon>Magnoliopsida</taxon>
        <taxon>eudicotyledons</taxon>
        <taxon>Gunneridae</taxon>
        <taxon>Pentapetalae</taxon>
        <taxon>asterids</taxon>
        <taxon>lamiids</taxon>
        <taxon>Gentianales</taxon>
        <taxon>Rubiaceae</taxon>
        <taxon>Ixoroideae</taxon>
        <taxon>Gardenieae complex</taxon>
        <taxon>Bertiereae - Coffeeae clade</taxon>
        <taxon>Coffeeae</taxon>
        <taxon>Coffea</taxon>
    </lineage>
</organism>
<protein>
    <submittedName>
        <fullName evidence="5 6">Probable LRR receptor-like serine/threonine-protein kinase At1g74360</fullName>
    </submittedName>
</protein>
<dbReference type="RefSeq" id="XP_071929164.1">
    <property type="nucleotide sequence ID" value="XM_072073063.1"/>
</dbReference>
<dbReference type="PROSITE" id="PS00108">
    <property type="entry name" value="PROTEIN_KINASE_ST"/>
    <property type="match status" value="1"/>
</dbReference>
<keyword evidence="1" id="KW-0547">Nucleotide-binding</keyword>
<dbReference type="InterPro" id="IPR011009">
    <property type="entry name" value="Kinase-like_dom_sf"/>
</dbReference>
<evidence type="ECO:0000313" key="6">
    <source>
        <dbReference type="RefSeq" id="XP_071929165.1"/>
    </source>
</evidence>
<dbReference type="RefSeq" id="XP_071929165.1">
    <property type="nucleotide sequence ID" value="XM_072073064.1"/>
</dbReference>
<dbReference type="Gene3D" id="1.10.510.10">
    <property type="entry name" value="Transferase(Phosphotransferase) domain 1"/>
    <property type="match status" value="1"/>
</dbReference>
<keyword evidence="4" id="KW-1185">Reference proteome</keyword>
<proteinExistence type="predicted"/>
<dbReference type="PANTHER" id="PTHR27001:SF931">
    <property type="entry name" value="OS11G0664100 PROTEIN"/>
    <property type="match status" value="1"/>
</dbReference>
<evidence type="ECO:0000259" key="3">
    <source>
        <dbReference type="PROSITE" id="PS50011"/>
    </source>
</evidence>
<name>A0ABM4WBJ3_COFAR</name>
<gene>
    <name evidence="5 6" type="primary">LOC140021779</name>
</gene>
<dbReference type="PROSITE" id="PS50011">
    <property type="entry name" value="PROTEIN_KINASE_DOM"/>
    <property type="match status" value="1"/>
</dbReference>
<reference evidence="5 6" key="1">
    <citation type="submission" date="2025-05" db="UniProtKB">
        <authorList>
            <consortium name="RefSeq"/>
        </authorList>
    </citation>
    <scope>IDENTIFICATION</scope>
    <source>
        <tissue evidence="5 6">Leaves</tissue>
    </source>
</reference>
<evidence type="ECO:0000313" key="5">
    <source>
        <dbReference type="RefSeq" id="XP_071929164.1"/>
    </source>
</evidence>
<feature type="domain" description="Protein kinase" evidence="3">
    <location>
        <begin position="12"/>
        <end position="278"/>
    </location>
</feature>
<sequence length="282" mass="31976">MISESALYESIETNGVFIGGGQYGKIYVHTVEDGDPTGLPPGSYAFKIQRQGYYQYVKAEIQFRSEYRLLYADTLLKLVGFGLDDACRRACLVMEYISGGQLKHKLHDLELQSIVKVLHDIAYGLHLVHSHFPDPIIHGDLKPENVLLKGDKALLCDFGTVTSVGERRRRSDPVYDGQCWGFVNCTKTEVYFIGVLLFEMITNVSVKYDENDSLIERVNRLIPDSSACEDQVQKRLLQPGYDRQLLAQLIELGKKCIYKEETKRLAAFQVADVLHSLMTENE</sequence>